<sequence>MADFSLIGYQSYRTNPRELQELRDKSFEEIRLGVLREGISLAEPLLRTKEYIFLDIRSVRTSDLPDNPTKSPNGLYAEEACQLARYIGMGQQLKFLFIFGIPGGSKPKDVTAQMVSEITWHVVEALSANIDENPGDPAKEELFLKKIVSMGQDGQDLVFVTSRSTGRWWMEVPDIKNSENLCIPCSFADYSTACSGEVPLRWLFFFQKINPN</sequence>
<accession>A0A645EQF0</accession>
<evidence type="ECO:0000313" key="1">
    <source>
        <dbReference type="EMBL" id="MPN03580.1"/>
    </source>
</evidence>
<gene>
    <name evidence="1" type="ORF">SDC9_150811</name>
</gene>
<proteinExistence type="predicted"/>
<dbReference type="EMBL" id="VSSQ01049502">
    <property type="protein sequence ID" value="MPN03580.1"/>
    <property type="molecule type" value="Genomic_DNA"/>
</dbReference>
<dbReference type="SUPFAM" id="SSF52768">
    <property type="entry name" value="Arginase/deacetylase"/>
    <property type="match status" value="1"/>
</dbReference>
<dbReference type="InterPro" id="IPR023696">
    <property type="entry name" value="Ureohydrolase_dom_sf"/>
</dbReference>
<reference evidence="1" key="1">
    <citation type="submission" date="2019-08" db="EMBL/GenBank/DDBJ databases">
        <authorList>
            <person name="Kucharzyk K."/>
            <person name="Murdoch R.W."/>
            <person name="Higgins S."/>
            <person name="Loffler F."/>
        </authorList>
    </citation>
    <scope>NUCLEOTIDE SEQUENCE</scope>
</reference>
<dbReference type="AlphaFoldDB" id="A0A645EQF0"/>
<organism evidence="1">
    <name type="scientific">bioreactor metagenome</name>
    <dbReference type="NCBI Taxonomy" id="1076179"/>
    <lineage>
        <taxon>unclassified sequences</taxon>
        <taxon>metagenomes</taxon>
        <taxon>ecological metagenomes</taxon>
    </lineage>
</organism>
<name>A0A645EQF0_9ZZZZ</name>
<comment type="caution">
    <text evidence="1">The sequence shown here is derived from an EMBL/GenBank/DDBJ whole genome shotgun (WGS) entry which is preliminary data.</text>
</comment>
<protein>
    <submittedName>
        <fullName evidence="1">Uncharacterized protein</fullName>
    </submittedName>
</protein>